<dbReference type="Pfam" id="PF01276">
    <property type="entry name" value="OKR_DC_1"/>
    <property type="match status" value="1"/>
</dbReference>
<evidence type="ECO:0000256" key="1">
    <source>
        <dbReference type="ARBA" id="ARBA00001933"/>
    </source>
</evidence>
<evidence type="ECO:0000256" key="3">
    <source>
        <dbReference type="ARBA" id="ARBA00022793"/>
    </source>
</evidence>
<dbReference type="PANTHER" id="PTHR43277">
    <property type="entry name" value="ARGININE DECARBOXYLASE"/>
    <property type="match status" value="1"/>
</dbReference>
<dbReference type="SUPFAM" id="SSF53383">
    <property type="entry name" value="PLP-dependent transferases"/>
    <property type="match status" value="1"/>
</dbReference>
<dbReference type="Proteomes" id="UP000199481">
    <property type="component" value="Unassembled WGS sequence"/>
</dbReference>
<evidence type="ECO:0000256" key="4">
    <source>
        <dbReference type="ARBA" id="ARBA00022898"/>
    </source>
</evidence>
<sequence>MSKKTNDEEQHHRPLFEVLSQHRKREKVSFHVPGHKNGVNWDEHLTSFHTMLSFDQTEVSELDYLHEPVGALKESQDLLGKLYGSKKSYYLINGSTVGNLAMIMGSTTKGDQVFVDRNCHQSVIHALELAELRPIFLTPELTDSDTTPLGITLALLEEAFTHYPSVTALIITYPTYDGMVYPLEELVAYAKKRKCFVLVDEAHGPHFTLGEPFPASALDLGADVVVQSAHKMLPSLTQTAYLHLGHHVPSHIKYKIEHYLHVFQSSSPSYPMMLSLEYARYFLAFFNENDLRATLAYRDLWKIQFEKAGLKIFQSSDPLKLRVSWENHSGEVLAAQLEKQGVYSEKVDQFTVLLTFPLLKQTTEVREPFSIQLPQHSKISEIENKKIEFPIASYTELDLSYESQASSRMKRVLLVDAEGQIAAQNITPYPPGIPFVLKGERITIEQIRQLNHFIKQSMRVVGLGNKMELTVFSEND</sequence>
<gene>
    <name evidence="8" type="ORF">SAMN04487752_2068</name>
</gene>
<feature type="domain" description="Orn/Lys/Arg decarboxylase C-terminal" evidence="7">
    <location>
        <begin position="398"/>
        <end position="452"/>
    </location>
</feature>
<dbReference type="InterPro" id="IPR036633">
    <property type="entry name" value="Prn/Lys/Arg_de-COase_C_sf"/>
</dbReference>
<evidence type="ECO:0000256" key="2">
    <source>
        <dbReference type="ARBA" id="ARBA00010671"/>
    </source>
</evidence>
<dbReference type="InterPro" id="IPR015421">
    <property type="entry name" value="PyrdxlP-dep_Trfase_major"/>
</dbReference>
<evidence type="ECO:0000259" key="6">
    <source>
        <dbReference type="Pfam" id="PF01276"/>
    </source>
</evidence>
<dbReference type="SUPFAM" id="SSF55904">
    <property type="entry name" value="Ornithine decarboxylase C-terminal domain"/>
    <property type="match status" value="1"/>
</dbReference>
<dbReference type="InterPro" id="IPR015424">
    <property type="entry name" value="PyrdxlP-dep_Trfase"/>
</dbReference>
<reference evidence="9" key="1">
    <citation type="submission" date="2016-10" db="EMBL/GenBank/DDBJ databases">
        <authorList>
            <person name="Varghese N."/>
            <person name="Submissions S."/>
        </authorList>
    </citation>
    <scope>NUCLEOTIDE SEQUENCE [LARGE SCALE GENOMIC DNA]</scope>
    <source>
        <strain evidence="9">MPL-11</strain>
    </source>
</reference>
<keyword evidence="9" id="KW-1185">Reference proteome</keyword>
<dbReference type="GO" id="GO:0016831">
    <property type="term" value="F:carboxy-lyase activity"/>
    <property type="evidence" value="ECO:0007669"/>
    <property type="project" value="UniProtKB-KW"/>
</dbReference>
<organism evidence="8 9">
    <name type="scientific">Carnobacterium viridans</name>
    <dbReference type="NCBI Taxonomy" id="174587"/>
    <lineage>
        <taxon>Bacteria</taxon>
        <taxon>Bacillati</taxon>
        <taxon>Bacillota</taxon>
        <taxon>Bacilli</taxon>
        <taxon>Lactobacillales</taxon>
        <taxon>Carnobacteriaceae</taxon>
        <taxon>Carnobacterium</taxon>
    </lineage>
</organism>
<accession>A0A1H1AFT7</accession>
<dbReference type="Gene3D" id="3.40.640.10">
    <property type="entry name" value="Type I PLP-dependent aspartate aminotransferase-like (Major domain)"/>
    <property type="match status" value="1"/>
</dbReference>
<name>A0A1H1AFT7_9LACT</name>
<comment type="similarity">
    <text evidence="2">Belongs to the Orn/Lys/Arg decarboxylase class-I family.</text>
</comment>
<dbReference type="OrthoDB" id="9815233at2"/>
<evidence type="ECO:0000313" key="8">
    <source>
        <dbReference type="EMBL" id="SDQ38499.1"/>
    </source>
</evidence>
<dbReference type="PANTHER" id="PTHR43277:SF3">
    <property type="entry name" value="DECARBOXYLASE, PUTATIVE-RELATED"/>
    <property type="match status" value="1"/>
</dbReference>
<dbReference type="Gene3D" id="3.90.105.10">
    <property type="entry name" value="Molybdopterin biosynthesis moea protein, domain 2"/>
    <property type="match status" value="1"/>
</dbReference>
<evidence type="ECO:0000313" key="9">
    <source>
        <dbReference type="Proteomes" id="UP000199481"/>
    </source>
</evidence>
<dbReference type="InterPro" id="IPR008286">
    <property type="entry name" value="Prn/Lys/Arg_de-COase_C"/>
</dbReference>
<comment type="cofactor">
    <cofactor evidence="1">
        <name>pyridoxal 5'-phosphate</name>
        <dbReference type="ChEBI" id="CHEBI:597326"/>
    </cofactor>
</comment>
<keyword evidence="3" id="KW-0210">Decarboxylase</keyword>
<dbReference type="RefSeq" id="WP_089977701.1">
    <property type="nucleotide sequence ID" value="NZ_FNJW01000008.1"/>
</dbReference>
<feature type="domain" description="Orn/Lys/Arg decarboxylases family 1 pyridoxal-P attachment site" evidence="6">
    <location>
        <begin position="14"/>
        <end position="284"/>
    </location>
</feature>
<keyword evidence="4" id="KW-0663">Pyridoxal phosphate</keyword>
<evidence type="ECO:0000256" key="5">
    <source>
        <dbReference type="ARBA" id="ARBA00023239"/>
    </source>
</evidence>
<dbReference type="AlphaFoldDB" id="A0A1H1AFT7"/>
<protein>
    <submittedName>
        <fullName evidence="8">Arginine/lysine/ornithine decarboxylase</fullName>
    </submittedName>
</protein>
<keyword evidence="5" id="KW-0456">Lyase</keyword>
<dbReference type="InterPro" id="IPR052357">
    <property type="entry name" value="Orn_Lys_Arg_decarboxylase-I"/>
</dbReference>
<proteinExistence type="inferred from homology"/>
<dbReference type="InterPro" id="IPR000310">
    <property type="entry name" value="Orn/Lys/Arg_deCO2ase_major_dom"/>
</dbReference>
<dbReference type="EMBL" id="FNJW01000008">
    <property type="protein sequence ID" value="SDQ38499.1"/>
    <property type="molecule type" value="Genomic_DNA"/>
</dbReference>
<evidence type="ECO:0000259" key="7">
    <source>
        <dbReference type="Pfam" id="PF03711"/>
    </source>
</evidence>
<dbReference type="Pfam" id="PF03711">
    <property type="entry name" value="OKR_DC_1_C"/>
    <property type="match status" value="1"/>
</dbReference>